<reference evidence="2 3" key="1">
    <citation type="submission" date="2016-05" db="EMBL/GenBank/DDBJ databases">
        <title>Nuclear genome of Blastocystis sp. subtype 1 NandII.</title>
        <authorList>
            <person name="Gentekaki E."/>
            <person name="Curtis B."/>
            <person name="Stairs C."/>
            <person name="Eme L."/>
            <person name="Herman E."/>
            <person name="Klimes V."/>
            <person name="Arias M.C."/>
            <person name="Elias M."/>
            <person name="Hilliou F."/>
            <person name="Klute M."/>
            <person name="Malik S.-B."/>
            <person name="Pightling A."/>
            <person name="Rachubinski R."/>
            <person name="Salas D."/>
            <person name="Schlacht A."/>
            <person name="Suga H."/>
            <person name="Archibald J."/>
            <person name="Ball S.G."/>
            <person name="Clark G."/>
            <person name="Dacks J."/>
            <person name="Van Der Giezen M."/>
            <person name="Tsaousis A."/>
            <person name="Roger A."/>
        </authorList>
    </citation>
    <scope>NUCLEOTIDE SEQUENCE [LARGE SCALE GENOMIC DNA]</scope>
    <source>
        <strain evidence="3">ATCC 50177 / NandII</strain>
    </source>
</reference>
<sequence>MCKSAFSSAVYTIFSIVATLFMLFLYTIYSTNPGMYDELTNPAKTCKGVFQTAIAYAVTALISGGFWIHYVQQAKKHPAVEKSVFEENKKRFHFATKKETEVPLLKAQF</sequence>
<dbReference type="OrthoDB" id="200931at2759"/>
<proteinExistence type="predicted"/>
<feature type="transmembrane region" description="Helical" evidence="1">
    <location>
        <begin position="49"/>
        <end position="68"/>
    </location>
</feature>
<accession>A0A196SES1</accession>
<dbReference type="Proteomes" id="UP000078348">
    <property type="component" value="Unassembled WGS sequence"/>
</dbReference>
<dbReference type="EMBL" id="LXWW01000228">
    <property type="protein sequence ID" value="OAO14637.1"/>
    <property type="molecule type" value="Genomic_DNA"/>
</dbReference>
<keyword evidence="3" id="KW-1185">Reference proteome</keyword>
<feature type="transmembrane region" description="Helical" evidence="1">
    <location>
        <begin position="9"/>
        <end position="29"/>
    </location>
</feature>
<keyword evidence="1" id="KW-0812">Transmembrane</keyword>
<evidence type="ECO:0000313" key="3">
    <source>
        <dbReference type="Proteomes" id="UP000078348"/>
    </source>
</evidence>
<gene>
    <name evidence="2" type="ORF">AV274_3681</name>
</gene>
<protein>
    <recommendedName>
        <fullName evidence="4">Transmembrane protein</fullName>
    </recommendedName>
</protein>
<evidence type="ECO:0008006" key="4">
    <source>
        <dbReference type="Google" id="ProtNLM"/>
    </source>
</evidence>
<evidence type="ECO:0000256" key="1">
    <source>
        <dbReference type="SAM" id="Phobius"/>
    </source>
</evidence>
<dbReference type="AlphaFoldDB" id="A0A196SES1"/>
<comment type="caution">
    <text evidence="2">The sequence shown here is derived from an EMBL/GenBank/DDBJ whole genome shotgun (WGS) entry which is preliminary data.</text>
</comment>
<name>A0A196SES1_BLAHN</name>
<evidence type="ECO:0000313" key="2">
    <source>
        <dbReference type="EMBL" id="OAO14637.1"/>
    </source>
</evidence>
<organism evidence="2 3">
    <name type="scientific">Blastocystis sp. subtype 1 (strain ATCC 50177 / NandII)</name>
    <dbReference type="NCBI Taxonomy" id="478820"/>
    <lineage>
        <taxon>Eukaryota</taxon>
        <taxon>Sar</taxon>
        <taxon>Stramenopiles</taxon>
        <taxon>Bigyra</taxon>
        <taxon>Opalozoa</taxon>
        <taxon>Opalinata</taxon>
        <taxon>Blastocystidae</taxon>
        <taxon>Blastocystis</taxon>
    </lineage>
</organism>
<keyword evidence="1" id="KW-1133">Transmembrane helix</keyword>
<keyword evidence="1" id="KW-0472">Membrane</keyword>